<dbReference type="AlphaFoldDB" id="Q245V4"/>
<evidence type="ECO:0000256" key="1">
    <source>
        <dbReference type="SAM" id="Coils"/>
    </source>
</evidence>
<feature type="transmembrane region" description="Helical" evidence="2">
    <location>
        <begin position="820"/>
        <end position="838"/>
    </location>
</feature>
<gene>
    <name evidence="4" type="ORF">TTHERM_00245450</name>
</gene>
<dbReference type="HOGENOM" id="CLU_291445_0_0_1"/>
<feature type="coiled-coil region" evidence="1">
    <location>
        <begin position="512"/>
        <end position="558"/>
    </location>
</feature>
<keyword evidence="1" id="KW-0175">Coiled coil</keyword>
<accession>Q245V4</accession>
<proteinExistence type="predicted"/>
<feature type="transmembrane region" description="Helical" evidence="2">
    <location>
        <begin position="721"/>
        <end position="741"/>
    </location>
</feature>
<dbReference type="KEGG" id="tet:TTHERM_00245450"/>
<feature type="chain" id="PRO_5004201996" evidence="3">
    <location>
        <begin position="24"/>
        <end position="1065"/>
    </location>
</feature>
<evidence type="ECO:0000313" key="4">
    <source>
        <dbReference type="EMBL" id="EAS03529.2"/>
    </source>
</evidence>
<dbReference type="RefSeq" id="XP_001023774.2">
    <property type="nucleotide sequence ID" value="XM_001023774.2"/>
</dbReference>
<keyword evidence="2" id="KW-0472">Membrane</keyword>
<dbReference type="GeneID" id="7827425"/>
<feature type="transmembrane region" description="Helical" evidence="2">
    <location>
        <begin position="646"/>
        <end position="666"/>
    </location>
</feature>
<feature type="transmembrane region" description="Helical" evidence="2">
    <location>
        <begin position="790"/>
        <end position="808"/>
    </location>
</feature>
<feature type="transmembrane region" description="Helical" evidence="2">
    <location>
        <begin position="581"/>
        <end position="600"/>
    </location>
</feature>
<reference evidence="5" key="1">
    <citation type="journal article" date="2006" name="PLoS Biol.">
        <title>Macronuclear genome sequence of the ciliate Tetrahymena thermophila, a model eukaryote.</title>
        <authorList>
            <person name="Eisen J.A."/>
            <person name="Coyne R.S."/>
            <person name="Wu M."/>
            <person name="Wu D."/>
            <person name="Thiagarajan M."/>
            <person name="Wortman J.R."/>
            <person name="Badger J.H."/>
            <person name="Ren Q."/>
            <person name="Amedeo P."/>
            <person name="Jones K.M."/>
            <person name="Tallon L.J."/>
            <person name="Delcher A.L."/>
            <person name="Salzberg S.L."/>
            <person name="Silva J.C."/>
            <person name="Haas B.J."/>
            <person name="Majoros W.H."/>
            <person name="Farzad M."/>
            <person name="Carlton J.M."/>
            <person name="Smith R.K. Jr."/>
            <person name="Garg J."/>
            <person name="Pearlman R.E."/>
            <person name="Karrer K.M."/>
            <person name="Sun L."/>
            <person name="Manning G."/>
            <person name="Elde N.C."/>
            <person name="Turkewitz A.P."/>
            <person name="Asai D.J."/>
            <person name="Wilkes D.E."/>
            <person name="Wang Y."/>
            <person name="Cai H."/>
            <person name="Collins K."/>
            <person name="Stewart B.A."/>
            <person name="Lee S.R."/>
            <person name="Wilamowska K."/>
            <person name="Weinberg Z."/>
            <person name="Ruzzo W.L."/>
            <person name="Wloga D."/>
            <person name="Gaertig J."/>
            <person name="Frankel J."/>
            <person name="Tsao C.-C."/>
            <person name="Gorovsky M.A."/>
            <person name="Keeling P.J."/>
            <person name="Waller R.F."/>
            <person name="Patron N.J."/>
            <person name="Cherry J.M."/>
            <person name="Stover N.A."/>
            <person name="Krieger C.J."/>
            <person name="del Toro C."/>
            <person name="Ryder H.F."/>
            <person name="Williamson S.C."/>
            <person name="Barbeau R.A."/>
            <person name="Hamilton E.P."/>
            <person name="Orias E."/>
        </authorList>
    </citation>
    <scope>NUCLEOTIDE SEQUENCE [LARGE SCALE GENOMIC DNA]</scope>
    <source>
        <strain evidence="5">SB210</strain>
    </source>
</reference>
<keyword evidence="2" id="KW-1133">Transmembrane helix</keyword>
<keyword evidence="3" id="KW-0732">Signal</keyword>
<organism evidence="4 5">
    <name type="scientific">Tetrahymena thermophila (strain SB210)</name>
    <dbReference type="NCBI Taxonomy" id="312017"/>
    <lineage>
        <taxon>Eukaryota</taxon>
        <taxon>Sar</taxon>
        <taxon>Alveolata</taxon>
        <taxon>Ciliophora</taxon>
        <taxon>Intramacronucleata</taxon>
        <taxon>Oligohymenophorea</taxon>
        <taxon>Hymenostomatida</taxon>
        <taxon>Tetrahymenina</taxon>
        <taxon>Tetrahymenidae</taxon>
        <taxon>Tetrahymena</taxon>
    </lineage>
</organism>
<feature type="transmembrane region" description="Helical" evidence="2">
    <location>
        <begin position="1005"/>
        <end position="1024"/>
    </location>
</feature>
<name>Q245V4_TETTS</name>
<sequence length="1065" mass="123582">MSSIQIRNILLFLLVILMIKSIAKENLQVDLQESIFPRDLHDGSNIAMKNSSGIAGEFKKVYFLYLYGATSDDIDPLLPAQSVFNTTHRANSPFLRALNQYLRSEPQNSFYKRVQVNGVIEDQFNRIQHLMTGSEISQLIYDIQVADPLSYFKDLDEYFQKKSIIDQILALKNVNFTEGNSIIQDSFQGFSLNDRKILLSKRFYTDKYEDRLNSQNNISKLRKNSTSYVNNTKNIQAILNMMIDGKQDVILAYDDTLAKIKKLFDEKSVQVFNIYHNLNDLLQSTIQKISNDTLLIVMGENSNQNKQSAEESKNTLGKGESFLFAYSKQGFDQSYLMDEIDSAEQRNKLIRQSQLNRIQISEDGEDDSEANLNNYHIFNSNQNKTNQKRNYTFYDRNPSDYIQDQSIASTLSFLLGFEIPASNNGRNILQLMPKTLQNDDDHLQNKIVMQLFENSYQNLLQQITLLNQLQEDYDFFTQESLKKIDKKYQQILSNQNTVNTLIKENDEISKLYDEKVKILQKEENKMNSLQIQQAKEEINNLEQKLQSAQSLLKAHFALIIDLQDYLYHLLSGDKSITTGLTIAYIFIYASTFLFALRQFFKQMTNLYDNQKEKIAYLTKQLSVILPLTVLGYYVFYLYSAKTINESVAFICVAVFSCLFLFEVIYLRQKLDLPKLFLNITALYFASNKITTEGLATVGFWLHLFLRLRYGTAYKDFQSKKQILIAIVIFFVGAFRLVTFNIDSPFIDALLILIVVKNQKIKYSDKLCFVVLIITQYMFNFTDSTQEEIGQYLIFGCSTFLIVIIIQLYESISLTLSFNKFFITNIIFIYFLNILIDMRKPLNNNDQLVCCLIFYLPSYILMILTEKDSFQQIQQFIVRFVKHQTQIKQKAQTQEEILIELKEVMLDLESQTYTQKAEDQNKINISSEEQQKIEQIQPNNNKTQTNNKEDSSDHKSISSLWHINLNNFGIYTLSGVLQLLIIMISFSQIFSDQYLLNPTLITHSKIGLIQYSILQYLIALLCILISNQLKKSSISVQAKSENTEPQKAIQQQINKEIEINTIYNMC</sequence>
<keyword evidence="5" id="KW-1185">Reference proteome</keyword>
<keyword evidence="2 4" id="KW-0812">Transmembrane</keyword>
<feature type="transmembrane region" description="Helical" evidence="2">
    <location>
        <begin position="621"/>
        <end position="640"/>
    </location>
</feature>
<dbReference type="Proteomes" id="UP000009168">
    <property type="component" value="Unassembled WGS sequence"/>
</dbReference>
<evidence type="ECO:0000313" key="5">
    <source>
        <dbReference type="Proteomes" id="UP000009168"/>
    </source>
</evidence>
<dbReference type="EMBL" id="GG662474">
    <property type="protein sequence ID" value="EAS03529.2"/>
    <property type="molecule type" value="Genomic_DNA"/>
</dbReference>
<feature type="signal peptide" evidence="3">
    <location>
        <begin position="1"/>
        <end position="23"/>
    </location>
</feature>
<feature type="transmembrane region" description="Helical" evidence="2">
    <location>
        <begin position="675"/>
        <end position="701"/>
    </location>
</feature>
<dbReference type="InParanoid" id="Q245V4"/>
<evidence type="ECO:0000256" key="3">
    <source>
        <dbReference type="SAM" id="SignalP"/>
    </source>
</evidence>
<protein>
    <submittedName>
        <fullName evidence="4">Transmembrane protein, putative</fullName>
    </submittedName>
</protein>
<feature type="transmembrane region" description="Helical" evidence="2">
    <location>
        <begin position="967"/>
        <end position="985"/>
    </location>
</feature>
<evidence type="ECO:0000256" key="2">
    <source>
        <dbReference type="SAM" id="Phobius"/>
    </source>
</evidence>